<dbReference type="InParanoid" id="A0A545ASU1"/>
<name>A0A545ASU1_9ACTN</name>
<dbReference type="Pfam" id="PF00903">
    <property type="entry name" value="Glyoxalase"/>
    <property type="match status" value="1"/>
</dbReference>
<dbReference type="OrthoDB" id="9795306at2"/>
<dbReference type="InterPro" id="IPR037523">
    <property type="entry name" value="VOC_core"/>
</dbReference>
<accession>A0A545ASU1</accession>
<dbReference type="CDD" id="cd07246">
    <property type="entry name" value="VOC_like"/>
    <property type="match status" value="1"/>
</dbReference>
<evidence type="ECO:0000313" key="2">
    <source>
        <dbReference type="EMBL" id="TQS44407.1"/>
    </source>
</evidence>
<gene>
    <name evidence="2" type="ORF">FL583_13110</name>
</gene>
<dbReference type="SUPFAM" id="SSF54593">
    <property type="entry name" value="Glyoxalase/Bleomycin resistance protein/Dihydroxybiphenyl dioxygenase"/>
    <property type="match status" value="1"/>
</dbReference>
<proteinExistence type="predicted"/>
<organism evidence="2 3">
    <name type="scientific">Cryptosporangium phraense</name>
    <dbReference type="NCBI Taxonomy" id="2593070"/>
    <lineage>
        <taxon>Bacteria</taxon>
        <taxon>Bacillati</taxon>
        <taxon>Actinomycetota</taxon>
        <taxon>Actinomycetes</taxon>
        <taxon>Cryptosporangiales</taxon>
        <taxon>Cryptosporangiaceae</taxon>
        <taxon>Cryptosporangium</taxon>
    </lineage>
</organism>
<sequence length="145" mass="15498">MVGAMIAIHLVVTDADSAARWYSDALGAVETSRLTLPDGTLLTVELRLADTVLAVAGEMPGRSMRAPVSLDATSAAFHLDVPDADASFQRAVDAGATVYEPLWDAFWGDRTGQILDPFGHRWAFDQHVRDVPTDEIASAAAALFT</sequence>
<keyword evidence="3" id="KW-1185">Reference proteome</keyword>
<dbReference type="InterPro" id="IPR004360">
    <property type="entry name" value="Glyas_Fos-R_dOase_dom"/>
</dbReference>
<dbReference type="AlphaFoldDB" id="A0A545ASU1"/>
<dbReference type="EMBL" id="VIRS01000008">
    <property type="protein sequence ID" value="TQS44407.1"/>
    <property type="molecule type" value="Genomic_DNA"/>
</dbReference>
<protein>
    <submittedName>
        <fullName evidence="2">VOC family protein</fullName>
    </submittedName>
</protein>
<dbReference type="Gene3D" id="3.30.720.110">
    <property type="match status" value="1"/>
</dbReference>
<dbReference type="PANTHER" id="PTHR34109:SF1">
    <property type="entry name" value="VOC DOMAIN-CONTAINING PROTEIN"/>
    <property type="match status" value="1"/>
</dbReference>
<dbReference type="Gene3D" id="3.30.720.120">
    <property type="match status" value="1"/>
</dbReference>
<dbReference type="Proteomes" id="UP000317982">
    <property type="component" value="Unassembled WGS sequence"/>
</dbReference>
<reference evidence="2 3" key="1">
    <citation type="submission" date="2019-07" db="EMBL/GenBank/DDBJ databases">
        <title>Cryptosporangium phraense sp. nov., isolated from plant litter.</title>
        <authorList>
            <person name="Suriyachadkun C."/>
        </authorList>
    </citation>
    <scope>NUCLEOTIDE SEQUENCE [LARGE SCALE GENOMIC DNA]</scope>
    <source>
        <strain evidence="2 3">A-T 5661</strain>
    </source>
</reference>
<feature type="domain" description="VOC" evidence="1">
    <location>
        <begin position="4"/>
        <end position="127"/>
    </location>
</feature>
<dbReference type="PROSITE" id="PS51819">
    <property type="entry name" value="VOC"/>
    <property type="match status" value="1"/>
</dbReference>
<comment type="caution">
    <text evidence="2">The sequence shown here is derived from an EMBL/GenBank/DDBJ whole genome shotgun (WGS) entry which is preliminary data.</text>
</comment>
<dbReference type="FunCoup" id="A0A545ASU1">
    <property type="interactions" value="13"/>
</dbReference>
<evidence type="ECO:0000313" key="3">
    <source>
        <dbReference type="Proteomes" id="UP000317982"/>
    </source>
</evidence>
<evidence type="ECO:0000259" key="1">
    <source>
        <dbReference type="PROSITE" id="PS51819"/>
    </source>
</evidence>
<dbReference type="InterPro" id="IPR029068">
    <property type="entry name" value="Glyas_Bleomycin-R_OHBP_Dase"/>
</dbReference>
<dbReference type="PANTHER" id="PTHR34109">
    <property type="entry name" value="BNAUNNG04460D PROTEIN-RELATED"/>
    <property type="match status" value="1"/>
</dbReference>